<keyword evidence="2" id="KW-1185">Reference proteome</keyword>
<evidence type="ECO:0000313" key="2">
    <source>
        <dbReference type="Proteomes" id="UP000789901"/>
    </source>
</evidence>
<proteinExistence type="predicted"/>
<organism evidence="1 2">
    <name type="scientific">Gigaspora margarita</name>
    <dbReference type="NCBI Taxonomy" id="4874"/>
    <lineage>
        <taxon>Eukaryota</taxon>
        <taxon>Fungi</taxon>
        <taxon>Fungi incertae sedis</taxon>
        <taxon>Mucoromycota</taxon>
        <taxon>Glomeromycotina</taxon>
        <taxon>Glomeromycetes</taxon>
        <taxon>Diversisporales</taxon>
        <taxon>Gigasporaceae</taxon>
        <taxon>Gigaspora</taxon>
    </lineage>
</organism>
<protein>
    <submittedName>
        <fullName evidence="1">5986_t:CDS:1</fullName>
    </submittedName>
</protein>
<sequence length="104" mass="12144">STNYKMTKMEDITNFDSEYNYQEGSEMDGNEVTNLNNKSNYQGDRKIEVNGWAFPANAKFGKKANTQEMHMELEEFARSGEIDNDDIPQVSTIYNLNWKIFERI</sequence>
<dbReference type="Proteomes" id="UP000789901">
    <property type="component" value="Unassembled WGS sequence"/>
</dbReference>
<reference evidence="1 2" key="1">
    <citation type="submission" date="2021-06" db="EMBL/GenBank/DDBJ databases">
        <authorList>
            <person name="Kallberg Y."/>
            <person name="Tangrot J."/>
            <person name="Rosling A."/>
        </authorList>
    </citation>
    <scope>NUCLEOTIDE SEQUENCE [LARGE SCALE GENOMIC DNA]</scope>
    <source>
        <strain evidence="1 2">120-4 pot B 10/14</strain>
    </source>
</reference>
<comment type="caution">
    <text evidence="1">The sequence shown here is derived from an EMBL/GenBank/DDBJ whole genome shotgun (WGS) entry which is preliminary data.</text>
</comment>
<feature type="non-terminal residue" evidence="1">
    <location>
        <position position="1"/>
    </location>
</feature>
<gene>
    <name evidence="1" type="ORF">GMARGA_LOCUS8620</name>
</gene>
<dbReference type="EMBL" id="CAJVQB010004472">
    <property type="protein sequence ID" value="CAG8636649.1"/>
    <property type="molecule type" value="Genomic_DNA"/>
</dbReference>
<accession>A0ABN7UP80</accession>
<evidence type="ECO:0000313" key="1">
    <source>
        <dbReference type="EMBL" id="CAG8636649.1"/>
    </source>
</evidence>
<name>A0ABN7UP80_GIGMA</name>